<reference evidence="4" key="1">
    <citation type="submission" date="2025-08" db="UniProtKB">
        <authorList>
            <consortium name="RefSeq"/>
        </authorList>
    </citation>
    <scope>IDENTIFICATION</scope>
</reference>
<dbReference type="GeneID" id="129922661"/>
<gene>
    <name evidence="4" type="primary">LOC129922661</name>
</gene>
<accession>A0A9W2YRT9</accession>
<evidence type="ECO:0000313" key="4">
    <source>
        <dbReference type="RefSeq" id="XP_055865340.1"/>
    </source>
</evidence>
<evidence type="ECO:0000256" key="1">
    <source>
        <dbReference type="SAM" id="SignalP"/>
    </source>
</evidence>
<organism evidence="3 4">
    <name type="scientific">Biomphalaria glabrata</name>
    <name type="common">Bloodfluke planorb</name>
    <name type="synonym">Freshwater snail</name>
    <dbReference type="NCBI Taxonomy" id="6526"/>
    <lineage>
        <taxon>Eukaryota</taxon>
        <taxon>Metazoa</taxon>
        <taxon>Spiralia</taxon>
        <taxon>Lophotrochozoa</taxon>
        <taxon>Mollusca</taxon>
        <taxon>Gastropoda</taxon>
        <taxon>Heterobranchia</taxon>
        <taxon>Euthyneura</taxon>
        <taxon>Panpulmonata</taxon>
        <taxon>Hygrophila</taxon>
        <taxon>Lymnaeoidea</taxon>
        <taxon>Planorbidae</taxon>
        <taxon>Biomphalaria</taxon>
    </lineage>
</organism>
<feature type="domain" description="Ig-like" evidence="2">
    <location>
        <begin position="216"/>
        <end position="321"/>
    </location>
</feature>
<keyword evidence="1" id="KW-0732">Signal</keyword>
<name>A0A9W2YRT9_BIOGL</name>
<dbReference type="RefSeq" id="XP_055865340.1">
    <property type="nucleotide sequence ID" value="XM_056009365.1"/>
</dbReference>
<dbReference type="InterPro" id="IPR007110">
    <property type="entry name" value="Ig-like_dom"/>
</dbReference>
<dbReference type="Proteomes" id="UP001165740">
    <property type="component" value="Chromosome 14"/>
</dbReference>
<feature type="chain" id="PRO_5040936265" evidence="1">
    <location>
        <begin position="27"/>
        <end position="440"/>
    </location>
</feature>
<dbReference type="AlphaFoldDB" id="A0A9W2YRT9"/>
<protein>
    <submittedName>
        <fullName evidence="4">Uncharacterized protein LOC129922661 isoform X1</fullName>
    </submittedName>
</protein>
<feature type="signal peptide" evidence="1">
    <location>
        <begin position="1"/>
        <end position="26"/>
    </location>
</feature>
<dbReference type="OrthoDB" id="6071565at2759"/>
<proteinExistence type="predicted"/>
<keyword evidence="3" id="KW-1185">Reference proteome</keyword>
<sequence>MDINLNILNKVKFLMILIVKWKGLLTCPPAEEGKPYAISSTWKINPENAMSVSWRKDEASIGFCDFSLNCRNYLNGIYFVTMNRTSNDTLTSDVFIKNVSLSDEGLWRLIYIGLDSLELPEIFNCTLKVYARGKTEKCNYQMGSLYIYITCSVTRIYPAASCLYQNVKNETGIGNVTHSKHNSTKIHFEVKCEITLPLSKLISSNNFYNISVTIYPNVTNTDDDVIYGSQQVISGVKALKANTNLSLENCPDEVEEDIQIECTCKSSLFPSDSVLWFNGPDVVYNEFNNVLTFTAKIKPRETFTCRLLSEKNITLDYVEFSPKVLQKGSIVPVRLYINGRFQKDSYVSVGYNTNVYVECVTYGFFAKVSCDKYFKDIATGLSTCQNDNGYCHMTFKIDLTMHLRNCTCKAISWPGKVSTEKQMVFYVIGIKNYLDCIVFF</sequence>
<evidence type="ECO:0000259" key="2">
    <source>
        <dbReference type="PROSITE" id="PS50835"/>
    </source>
</evidence>
<evidence type="ECO:0000313" key="3">
    <source>
        <dbReference type="Proteomes" id="UP001165740"/>
    </source>
</evidence>
<dbReference type="PROSITE" id="PS50835">
    <property type="entry name" value="IG_LIKE"/>
    <property type="match status" value="1"/>
</dbReference>